<dbReference type="AlphaFoldDB" id="A0A7C4D952"/>
<gene>
    <name evidence="2" type="ORF">ENT92_02190</name>
    <name evidence="1" type="ORF">ENU14_05380</name>
</gene>
<sequence length="177" mass="20396">MVRVAGLDPSGSEKRYSGLAIINDNQILFINRLKYDSDIVNVVLTYKPIVIAIDSPLSHAEIYREVDLLMKKLNYRVLPPGWNSMRKLVERSIRFKQVFEKNDIVVIETHPYSALKSSRCRDIDELLKIHGIVLNKTLGRDEYDALISALVAKYYVENRVFRVEARDGVIYLLPKIC</sequence>
<name>A0A7C4D952_STAMA</name>
<evidence type="ECO:0000313" key="2">
    <source>
        <dbReference type="EMBL" id="HGU65012.1"/>
    </source>
</evidence>
<organism evidence="1">
    <name type="scientific">Staphylothermus marinus</name>
    <dbReference type="NCBI Taxonomy" id="2280"/>
    <lineage>
        <taxon>Archaea</taxon>
        <taxon>Thermoproteota</taxon>
        <taxon>Thermoprotei</taxon>
        <taxon>Desulfurococcales</taxon>
        <taxon>Desulfurococcaceae</taxon>
        <taxon>Staphylothermus</taxon>
    </lineage>
</organism>
<dbReference type="EMBL" id="DTBJ01000044">
    <property type="protein sequence ID" value="HGM58996.1"/>
    <property type="molecule type" value="Genomic_DNA"/>
</dbReference>
<comment type="caution">
    <text evidence="1">The sequence shown here is derived from an EMBL/GenBank/DDBJ whole genome shotgun (WGS) entry which is preliminary data.</text>
</comment>
<accession>A0A7C4D952</accession>
<dbReference type="EMBL" id="DTAN01000087">
    <property type="protein sequence ID" value="HGU65012.1"/>
    <property type="molecule type" value="Genomic_DNA"/>
</dbReference>
<evidence type="ECO:0008006" key="3">
    <source>
        <dbReference type="Google" id="ProtNLM"/>
    </source>
</evidence>
<protein>
    <recommendedName>
        <fullName evidence="3">DUF429 domain-containing protein</fullName>
    </recommendedName>
</protein>
<reference evidence="1" key="1">
    <citation type="journal article" date="2020" name="mSystems">
        <title>Genome- and Community-Level Interaction Insights into Carbon Utilization and Element Cycling Functions of Hydrothermarchaeota in Hydrothermal Sediment.</title>
        <authorList>
            <person name="Zhou Z."/>
            <person name="Liu Y."/>
            <person name="Xu W."/>
            <person name="Pan J."/>
            <person name="Luo Z.H."/>
            <person name="Li M."/>
        </authorList>
    </citation>
    <scope>NUCLEOTIDE SEQUENCE [LARGE SCALE GENOMIC DNA]</scope>
    <source>
        <strain evidence="2">SpSt-622</strain>
        <strain evidence="1">SpSt-642</strain>
    </source>
</reference>
<proteinExistence type="predicted"/>
<evidence type="ECO:0000313" key="1">
    <source>
        <dbReference type="EMBL" id="HGM58996.1"/>
    </source>
</evidence>